<proteinExistence type="predicted"/>
<evidence type="ECO:0000313" key="2">
    <source>
        <dbReference type="Proteomes" id="UP000326837"/>
    </source>
</evidence>
<evidence type="ECO:0000313" key="1">
    <source>
        <dbReference type="EMBL" id="BBO32124.1"/>
    </source>
</evidence>
<protein>
    <submittedName>
        <fullName evidence="1">Uncharacterized protein</fullName>
    </submittedName>
</protein>
<accession>A0A5K7X5V5</accession>
<dbReference type="KEGG" id="lpav:PLANPX_1736"/>
<keyword evidence="2" id="KW-1185">Reference proteome</keyword>
<sequence length="42" mass="4456">MGKVFLGLTLDLAESKIAAAKSRWPKVVRSSILVAVETTVLG</sequence>
<gene>
    <name evidence="1" type="ORF">PLANPX_1736</name>
</gene>
<dbReference type="AlphaFoldDB" id="A0A5K7X5V5"/>
<reference evidence="2" key="1">
    <citation type="submission" date="2019-10" db="EMBL/GenBank/DDBJ databases">
        <title>Lacipirellula parvula gen. nov., sp. nov., representing a lineage of planctomycetes widespread in freshwater anoxic habitats, and description of the family Lacipirellulaceae.</title>
        <authorList>
            <person name="Dedysh S.N."/>
            <person name="Kulichevskaya I.S."/>
            <person name="Beletsky A.V."/>
            <person name="Rakitin A.L."/>
            <person name="Mardanov A.V."/>
            <person name="Ivanova A.A."/>
            <person name="Saltykova V.X."/>
            <person name="Rijpstra W.I.C."/>
            <person name="Sinninghe Damste J.S."/>
            <person name="Ravin N.V."/>
        </authorList>
    </citation>
    <scope>NUCLEOTIDE SEQUENCE [LARGE SCALE GENOMIC DNA]</scope>
    <source>
        <strain evidence="2">PX69</strain>
    </source>
</reference>
<organism evidence="1 2">
    <name type="scientific">Lacipirellula parvula</name>
    <dbReference type="NCBI Taxonomy" id="2650471"/>
    <lineage>
        <taxon>Bacteria</taxon>
        <taxon>Pseudomonadati</taxon>
        <taxon>Planctomycetota</taxon>
        <taxon>Planctomycetia</taxon>
        <taxon>Pirellulales</taxon>
        <taxon>Lacipirellulaceae</taxon>
        <taxon>Lacipirellula</taxon>
    </lineage>
</organism>
<dbReference type="EMBL" id="AP021861">
    <property type="protein sequence ID" value="BBO32124.1"/>
    <property type="molecule type" value="Genomic_DNA"/>
</dbReference>
<dbReference type="Proteomes" id="UP000326837">
    <property type="component" value="Chromosome"/>
</dbReference>
<name>A0A5K7X5V5_9BACT</name>